<dbReference type="STRING" id="1121439.dsat_1366"/>
<gene>
    <name evidence="9" type="ORF">dsat_1366</name>
</gene>
<evidence type="ECO:0000256" key="6">
    <source>
        <dbReference type="ARBA" id="ARBA00023136"/>
    </source>
</evidence>
<keyword evidence="2 7" id="KW-0813">Transport</keyword>
<evidence type="ECO:0000259" key="8">
    <source>
        <dbReference type="PROSITE" id="PS50928"/>
    </source>
</evidence>
<evidence type="ECO:0000256" key="3">
    <source>
        <dbReference type="ARBA" id="ARBA00022475"/>
    </source>
</evidence>
<dbReference type="AlphaFoldDB" id="S7U9N1"/>
<dbReference type="PANTHER" id="PTHR30151:SF0">
    <property type="entry name" value="ABC TRANSPORTER PERMEASE PROTEIN MJ0413-RELATED"/>
    <property type="match status" value="1"/>
</dbReference>
<dbReference type="eggNOG" id="COG0600">
    <property type="taxonomic scope" value="Bacteria"/>
</dbReference>
<evidence type="ECO:0000256" key="1">
    <source>
        <dbReference type="ARBA" id="ARBA00004651"/>
    </source>
</evidence>
<feature type="transmembrane region" description="Helical" evidence="7">
    <location>
        <begin position="147"/>
        <end position="164"/>
    </location>
</feature>
<dbReference type="PROSITE" id="PS50928">
    <property type="entry name" value="ABC_TM1"/>
    <property type="match status" value="1"/>
</dbReference>
<dbReference type="InterPro" id="IPR000515">
    <property type="entry name" value="MetI-like"/>
</dbReference>
<dbReference type="InterPro" id="IPR035906">
    <property type="entry name" value="MetI-like_sf"/>
</dbReference>
<feature type="domain" description="ABC transmembrane type-1" evidence="8">
    <location>
        <begin position="66"/>
        <end position="271"/>
    </location>
</feature>
<comment type="caution">
    <text evidence="9">The sequence shown here is derived from an EMBL/GenBank/DDBJ whole genome shotgun (WGS) entry which is preliminary data.</text>
</comment>
<organism evidence="9 10">
    <name type="scientific">Alkalidesulfovibrio alkalitolerans DSM 16529</name>
    <dbReference type="NCBI Taxonomy" id="1121439"/>
    <lineage>
        <taxon>Bacteria</taxon>
        <taxon>Pseudomonadati</taxon>
        <taxon>Thermodesulfobacteriota</taxon>
        <taxon>Desulfovibrionia</taxon>
        <taxon>Desulfovibrionales</taxon>
        <taxon>Desulfovibrionaceae</taxon>
        <taxon>Alkalidesulfovibrio</taxon>
    </lineage>
</organism>
<dbReference type="RefSeq" id="WP_020888063.1">
    <property type="nucleotide sequence ID" value="NZ_ATHI01000031.1"/>
</dbReference>
<feature type="transmembrane region" description="Helical" evidence="7">
    <location>
        <begin position="249"/>
        <end position="270"/>
    </location>
</feature>
<feature type="transmembrane region" description="Helical" evidence="7">
    <location>
        <begin position="12"/>
        <end position="34"/>
    </location>
</feature>
<keyword evidence="3" id="KW-1003">Cell membrane</keyword>
<keyword evidence="6 7" id="KW-0472">Membrane</keyword>
<keyword evidence="5 7" id="KW-1133">Transmembrane helix</keyword>
<feature type="transmembrane region" description="Helical" evidence="7">
    <location>
        <begin position="74"/>
        <end position="94"/>
    </location>
</feature>
<name>S7U9N1_9BACT</name>
<keyword evidence="4 7" id="KW-0812">Transmembrane</keyword>
<keyword evidence="10" id="KW-1185">Reference proteome</keyword>
<evidence type="ECO:0000256" key="7">
    <source>
        <dbReference type="RuleBase" id="RU363032"/>
    </source>
</evidence>
<dbReference type="GO" id="GO:0005886">
    <property type="term" value="C:plasma membrane"/>
    <property type="evidence" value="ECO:0007669"/>
    <property type="project" value="UniProtKB-SubCell"/>
</dbReference>
<feature type="transmembrane region" description="Helical" evidence="7">
    <location>
        <begin position="114"/>
        <end position="135"/>
    </location>
</feature>
<comment type="similarity">
    <text evidence="7">Belongs to the binding-protein-dependent transport system permease family.</text>
</comment>
<sequence length="282" mass="30291">MKKSPTHILMPLGLPLAVPLLFLAAWTWLAGLVANDIILPPLAQVMEILGKPGEGLISMGSLGLNLAVSLVRVLTGYLLAVVIAVPLGIAMGYYASIFKMLNTFLGLFRPIPPLAWVPLVLAWFGVASLATVFDVEPGPAYVFLNNLKFSMVFIIFIGAFYPVLTSSIHGVRSVRTTLVDSARVLGASRYDIFRKVLLPAAAPSIVTGMRIGLGVAWMCLVSAEMLPGSLSGVGYLITHAYTVARTDIVVAGMIGIGAVGALLDLAFRLVEDRRFAWQRLER</sequence>
<accession>S7U9N1</accession>
<dbReference type="PANTHER" id="PTHR30151">
    <property type="entry name" value="ALKANE SULFONATE ABC TRANSPORTER-RELATED, MEMBRANE SUBUNIT"/>
    <property type="match status" value="1"/>
</dbReference>
<evidence type="ECO:0000256" key="4">
    <source>
        <dbReference type="ARBA" id="ARBA00022692"/>
    </source>
</evidence>
<dbReference type="Gene3D" id="1.10.3720.10">
    <property type="entry name" value="MetI-like"/>
    <property type="match status" value="1"/>
</dbReference>
<dbReference type="CDD" id="cd06261">
    <property type="entry name" value="TM_PBP2"/>
    <property type="match status" value="1"/>
</dbReference>
<evidence type="ECO:0000313" key="10">
    <source>
        <dbReference type="Proteomes" id="UP000014975"/>
    </source>
</evidence>
<dbReference type="SUPFAM" id="SSF161098">
    <property type="entry name" value="MetI-like"/>
    <property type="match status" value="1"/>
</dbReference>
<dbReference type="OrthoDB" id="5322475at2"/>
<evidence type="ECO:0000256" key="5">
    <source>
        <dbReference type="ARBA" id="ARBA00022989"/>
    </source>
</evidence>
<dbReference type="EMBL" id="ATHI01000031">
    <property type="protein sequence ID" value="EPR30644.1"/>
    <property type="molecule type" value="Genomic_DNA"/>
</dbReference>
<proteinExistence type="inferred from homology"/>
<protein>
    <submittedName>
        <fullName evidence="9">ABC-type transporter, integral membrane subunit</fullName>
    </submittedName>
</protein>
<reference evidence="9 10" key="1">
    <citation type="journal article" date="2013" name="Genome Announc.">
        <title>Draft genome sequences for three mercury-methylating, sulfate-reducing bacteria.</title>
        <authorList>
            <person name="Brown S.D."/>
            <person name="Hurt R.A.Jr."/>
            <person name="Gilmour C.C."/>
            <person name="Elias D.A."/>
        </authorList>
    </citation>
    <scope>NUCLEOTIDE SEQUENCE [LARGE SCALE GENOMIC DNA]</scope>
    <source>
        <strain evidence="9 10">DSM 16529</strain>
    </source>
</reference>
<evidence type="ECO:0000313" key="9">
    <source>
        <dbReference type="EMBL" id="EPR30644.1"/>
    </source>
</evidence>
<evidence type="ECO:0000256" key="2">
    <source>
        <dbReference type="ARBA" id="ARBA00022448"/>
    </source>
</evidence>
<dbReference type="Pfam" id="PF00528">
    <property type="entry name" value="BPD_transp_1"/>
    <property type="match status" value="1"/>
</dbReference>
<dbReference type="Proteomes" id="UP000014975">
    <property type="component" value="Unassembled WGS sequence"/>
</dbReference>
<dbReference type="PATRIC" id="fig|1121439.3.peg.2748"/>
<dbReference type="GO" id="GO:0055085">
    <property type="term" value="P:transmembrane transport"/>
    <property type="evidence" value="ECO:0007669"/>
    <property type="project" value="InterPro"/>
</dbReference>
<comment type="subcellular location">
    <subcellularLocation>
        <location evidence="1 7">Cell membrane</location>
        <topology evidence="1 7">Multi-pass membrane protein</topology>
    </subcellularLocation>
</comment>